<dbReference type="Pfam" id="PF00392">
    <property type="entry name" value="GntR"/>
    <property type="match status" value="1"/>
</dbReference>
<evidence type="ECO:0000313" key="6">
    <source>
        <dbReference type="Proteomes" id="UP001183410"/>
    </source>
</evidence>
<dbReference type="InterPro" id="IPR008920">
    <property type="entry name" value="TF_FadR/GntR_C"/>
</dbReference>
<keyword evidence="1" id="KW-0805">Transcription regulation</keyword>
<dbReference type="SUPFAM" id="SSF46785">
    <property type="entry name" value="Winged helix' DNA-binding domain"/>
    <property type="match status" value="1"/>
</dbReference>
<feature type="domain" description="HTH gntR-type" evidence="4">
    <location>
        <begin position="4"/>
        <end position="71"/>
    </location>
</feature>
<keyword evidence="3" id="KW-0804">Transcription</keyword>
<dbReference type="Pfam" id="PF07729">
    <property type="entry name" value="FCD"/>
    <property type="match status" value="1"/>
</dbReference>
<evidence type="ECO:0000256" key="2">
    <source>
        <dbReference type="ARBA" id="ARBA00023125"/>
    </source>
</evidence>
<evidence type="ECO:0000313" key="5">
    <source>
        <dbReference type="EMBL" id="MDT0270101.1"/>
    </source>
</evidence>
<dbReference type="PROSITE" id="PS50949">
    <property type="entry name" value="HTH_GNTR"/>
    <property type="match status" value="1"/>
</dbReference>
<proteinExistence type="predicted"/>
<dbReference type="InterPro" id="IPR000524">
    <property type="entry name" value="Tscrpt_reg_HTH_GntR"/>
</dbReference>
<comment type="caution">
    <text evidence="5">The sequence shown here is derived from an EMBL/GenBank/DDBJ whole genome shotgun (WGS) entry which is preliminary data.</text>
</comment>
<accession>A0ABU2JYM1</accession>
<evidence type="ECO:0000259" key="4">
    <source>
        <dbReference type="PROSITE" id="PS50949"/>
    </source>
</evidence>
<dbReference type="PANTHER" id="PTHR43537">
    <property type="entry name" value="TRANSCRIPTIONAL REGULATOR, GNTR FAMILY"/>
    <property type="match status" value="1"/>
</dbReference>
<dbReference type="CDD" id="cd07377">
    <property type="entry name" value="WHTH_GntR"/>
    <property type="match status" value="1"/>
</dbReference>
<dbReference type="SMART" id="SM00345">
    <property type="entry name" value="HTH_GNTR"/>
    <property type="match status" value="1"/>
</dbReference>
<dbReference type="SUPFAM" id="SSF48008">
    <property type="entry name" value="GntR ligand-binding domain-like"/>
    <property type="match status" value="1"/>
</dbReference>
<dbReference type="PANTHER" id="PTHR43537:SF45">
    <property type="entry name" value="GNTR FAMILY REGULATORY PROTEIN"/>
    <property type="match status" value="1"/>
</dbReference>
<sequence length="218" mass="24292">MQRSTLREQLAEALREEILAGRLAPDAEFTVREIAEQYGVSATPVREALVDLSAQGLLEVEQHRGYRIRQLTLTDFHQMVEAQALVGDGVLHRNPTLARNLGTPEAFTSIRRRAVAARQAALAGDLDILIGYDLRYWRELDALLDNPPIADFLDRLRVRCWAFLVPRLRQGERLAGRLWAGHLPLADAVESGDLAETAQLLSEYRSHILALAAELGAP</sequence>
<dbReference type="Proteomes" id="UP001183410">
    <property type="component" value="Unassembled WGS sequence"/>
</dbReference>
<gene>
    <name evidence="5" type="ORF">RM844_27890</name>
</gene>
<name>A0ABU2JYM1_9ACTN</name>
<evidence type="ECO:0000256" key="1">
    <source>
        <dbReference type="ARBA" id="ARBA00023015"/>
    </source>
</evidence>
<keyword evidence="6" id="KW-1185">Reference proteome</keyword>
<dbReference type="InterPro" id="IPR036388">
    <property type="entry name" value="WH-like_DNA-bd_sf"/>
</dbReference>
<protein>
    <submittedName>
        <fullName evidence="5">GntR family transcriptional regulator</fullName>
    </submittedName>
</protein>
<dbReference type="InterPro" id="IPR011711">
    <property type="entry name" value="GntR_C"/>
</dbReference>
<dbReference type="Gene3D" id="1.20.120.530">
    <property type="entry name" value="GntR ligand-binding domain-like"/>
    <property type="match status" value="1"/>
</dbReference>
<reference evidence="6" key="1">
    <citation type="submission" date="2023-07" db="EMBL/GenBank/DDBJ databases">
        <title>30 novel species of actinomycetes from the DSMZ collection.</title>
        <authorList>
            <person name="Nouioui I."/>
        </authorList>
    </citation>
    <scope>NUCLEOTIDE SEQUENCE [LARGE SCALE GENOMIC DNA]</scope>
    <source>
        <strain evidence="6">DSM 44915</strain>
    </source>
</reference>
<organism evidence="5 6">
    <name type="scientific">Streptomyces chisholmiae</name>
    <dbReference type="NCBI Taxonomy" id="3075540"/>
    <lineage>
        <taxon>Bacteria</taxon>
        <taxon>Bacillati</taxon>
        <taxon>Actinomycetota</taxon>
        <taxon>Actinomycetes</taxon>
        <taxon>Kitasatosporales</taxon>
        <taxon>Streptomycetaceae</taxon>
        <taxon>Streptomyces</taxon>
    </lineage>
</organism>
<keyword evidence="2" id="KW-0238">DNA-binding</keyword>
<dbReference type="EMBL" id="JAVREO010000023">
    <property type="protein sequence ID" value="MDT0270101.1"/>
    <property type="molecule type" value="Genomic_DNA"/>
</dbReference>
<dbReference type="RefSeq" id="WP_311670229.1">
    <property type="nucleotide sequence ID" value="NZ_JAVREO010000023.1"/>
</dbReference>
<dbReference type="InterPro" id="IPR036390">
    <property type="entry name" value="WH_DNA-bd_sf"/>
</dbReference>
<evidence type="ECO:0000256" key="3">
    <source>
        <dbReference type="ARBA" id="ARBA00023163"/>
    </source>
</evidence>
<dbReference type="Gene3D" id="1.10.10.10">
    <property type="entry name" value="Winged helix-like DNA-binding domain superfamily/Winged helix DNA-binding domain"/>
    <property type="match status" value="1"/>
</dbReference>